<keyword evidence="2" id="KW-0472">Membrane</keyword>
<organism evidence="3 4">
    <name type="scientific">Nyavirus midwayense</name>
    <dbReference type="NCBI Taxonomy" id="644609"/>
    <lineage>
        <taxon>Viruses</taxon>
        <taxon>Riboviria</taxon>
        <taxon>Orthornavirae</taxon>
        <taxon>Negarnaviricota</taxon>
        <taxon>Haploviricotina</taxon>
        <taxon>Monjiviricetes</taxon>
        <taxon>Mononegavirales</taxon>
        <taxon>Nyamiviridae</taxon>
        <taxon>Nyavirus</taxon>
    </lineage>
</organism>
<reference evidence="3 4" key="1">
    <citation type="journal article" date="2009" name="J. Virol.">
        <title>Nyamanini and midway viruses define a novel taxon of RNA viruses in the order Mononegavirales.</title>
        <authorList>
            <person name="Mihindukulasuriya K.A."/>
            <person name="Nguyen N.L."/>
            <person name="Wu G."/>
            <person name="Huang H.V."/>
            <person name="da Rosa A.P."/>
            <person name="Popov V.L."/>
            <person name="Tesh R.B."/>
            <person name="Wang D."/>
        </authorList>
    </citation>
    <scope>NUCLEOTIDE SEQUENCE [LARGE SCALE GENOMIC DNA]</scope>
    <source>
        <strain evidence="3">RML47153</strain>
    </source>
</reference>
<keyword evidence="2" id="KW-1133">Transmembrane helix</keyword>
<name>C4NFL0_9MONO</name>
<feature type="region of interest" description="Disordered" evidence="1">
    <location>
        <begin position="578"/>
        <end position="597"/>
    </location>
</feature>
<evidence type="ECO:0000313" key="3">
    <source>
        <dbReference type="EMBL" id="ACQ94978.1"/>
    </source>
</evidence>
<accession>C4NFL0</accession>
<proteinExistence type="predicted"/>
<dbReference type="GeneID" id="7901589"/>
<dbReference type="Proteomes" id="UP000119000">
    <property type="component" value="Segment"/>
</dbReference>
<evidence type="ECO:0000313" key="4">
    <source>
        <dbReference type="Proteomes" id="UP000119000"/>
    </source>
</evidence>
<sequence length="597" mass="67351">MLSRLILLILCVRVCCDPSPSSPLDRTSPMLCPLQGGLSLHALPQPFACRETDLKTEVKIEIFKKNLRLWETTATVVFKEKWRCSMTCYFFGSQAKNYESEERVPLSEEEARLIMSGTCETGRTSGPLTNDEFHEWKDCGCTWTGTTEHEASRCKRQQGTVQASHGGHMFTGLGPAIHCNYSQGSCELPDKQWLFWTPLSEVQEEYISSWKGNGHLLNNHTVVLDTLQEVYSLTGCKKEENWTSCNTTSSIKLKYRKTKSGGGLSQLAQAITSYTSRQKRALWDSSGQVAQMLKTLRSEILSKVAYLAAEIAPTLAKVVPTCQLAVMHERQLRLLATNNPTLYVRAVYDNPFLFGALSGEYIGIWPCLPVLDYELQTQGPINCTRDPPLSYRLNRGGEWVQGYLDLSTNIIKSSSPSVDCKILPAQLTIRDERLFLYKQGQMQEVATQDIKELPFIRPGDPDAFLITWNDTWVYNSTDYAVPDLEGEVYRYLEEKIEKSSYLYQGDQGPVLNQKQGQSIGLPNFGLPFPFNMLGWLNTLIHYSGIVSLIWLIVKARRAPSDRGSSTVAANTSSPELHAIYMEHKDRQKKKRGLMSPF</sequence>
<evidence type="ECO:0000256" key="1">
    <source>
        <dbReference type="SAM" id="MobiDB-lite"/>
    </source>
</evidence>
<dbReference type="EMBL" id="FJ554525">
    <property type="protein sequence ID" value="ACQ94978.1"/>
    <property type="molecule type" value="Genomic_RNA"/>
</dbReference>
<keyword evidence="4" id="KW-1185">Reference proteome</keyword>
<feature type="compositionally biased region" description="Basic residues" evidence="1">
    <location>
        <begin position="586"/>
        <end position="597"/>
    </location>
</feature>
<feature type="transmembrane region" description="Helical" evidence="2">
    <location>
        <begin position="532"/>
        <end position="553"/>
    </location>
</feature>
<protein>
    <submittedName>
        <fullName evidence="3">Putative glycoprotein</fullName>
    </submittedName>
</protein>
<evidence type="ECO:0000256" key="2">
    <source>
        <dbReference type="SAM" id="Phobius"/>
    </source>
</evidence>
<keyword evidence="2" id="KW-0812">Transmembrane</keyword>
<dbReference type="RefSeq" id="YP_002905332.1">
    <property type="nucleotide sequence ID" value="NC_012702.1"/>
</dbReference>
<dbReference type="OrthoDB" id="6421at10239"/>
<dbReference type="KEGG" id="vg:7901589"/>